<dbReference type="AlphaFoldDB" id="A6KB17"/>
<evidence type="ECO:0000313" key="2">
    <source>
        <dbReference type="Proteomes" id="UP000234681"/>
    </source>
</evidence>
<dbReference type="Proteomes" id="UP000234681">
    <property type="component" value="Chromosome 1"/>
</dbReference>
<gene>
    <name evidence="1" type="ORF">rCG_22936</name>
</gene>
<evidence type="ECO:0000313" key="1">
    <source>
        <dbReference type="EMBL" id="EDL99848.1"/>
    </source>
</evidence>
<dbReference type="EMBL" id="CH474033">
    <property type="protein sequence ID" value="EDL99848.1"/>
    <property type="molecule type" value="Genomic_DNA"/>
</dbReference>
<accession>A6KB17</accession>
<name>A6KB17_RAT</name>
<organism evidence="1 2">
    <name type="scientific">Rattus norvegicus</name>
    <name type="common">Rat</name>
    <dbReference type="NCBI Taxonomy" id="10116"/>
    <lineage>
        <taxon>Eukaryota</taxon>
        <taxon>Metazoa</taxon>
        <taxon>Chordata</taxon>
        <taxon>Craniata</taxon>
        <taxon>Vertebrata</taxon>
        <taxon>Euteleostomi</taxon>
        <taxon>Mammalia</taxon>
        <taxon>Eutheria</taxon>
        <taxon>Euarchontoglires</taxon>
        <taxon>Glires</taxon>
        <taxon>Rodentia</taxon>
        <taxon>Myomorpha</taxon>
        <taxon>Muroidea</taxon>
        <taxon>Muridae</taxon>
        <taxon>Murinae</taxon>
        <taxon>Rattus</taxon>
    </lineage>
</organism>
<proteinExistence type="predicted"/>
<protein>
    <submittedName>
        <fullName evidence="1">RCG22936</fullName>
    </submittedName>
</protein>
<reference evidence="1 2" key="1">
    <citation type="submission" date="2005-09" db="EMBL/GenBank/DDBJ databases">
        <authorList>
            <person name="Mural R.J."/>
            <person name="Li P.W."/>
            <person name="Adams M.D."/>
            <person name="Amanatides P.G."/>
            <person name="Baden-Tillson H."/>
            <person name="Barnstead M."/>
            <person name="Chin S.H."/>
            <person name="Dew I."/>
            <person name="Evans C.A."/>
            <person name="Ferriera S."/>
            <person name="Flanigan M."/>
            <person name="Fosler C."/>
            <person name="Glodek A."/>
            <person name="Gu Z."/>
            <person name="Holt R.A."/>
            <person name="Jennings D."/>
            <person name="Kraft C.L."/>
            <person name="Lu F."/>
            <person name="Nguyen T."/>
            <person name="Nusskern D.R."/>
            <person name="Pfannkoch C.M."/>
            <person name="Sitter C."/>
            <person name="Sutton G.G."/>
            <person name="Venter J.C."/>
            <person name="Wang Z."/>
            <person name="Woodage T."/>
            <person name="Zheng X.H."/>
            <person name="Zhong F."/>
        </authorList>
    </citation>
    <scope>NUCLEOTIDE SEQUENCE [LARGE SCALE GENOMIC DNA]</scope>
    <source>
        <strain>BN</strain>
        <strain evidence="2">Sprague-Dawley</strain>
    </source>
</reference>
<sequence length="61" mass="6353">MLYCLSCLCPLSLCQKDNCTAPGIKASVEAQGSSIQVKASTGSGASVSYALMLVAKRRGVW</sequence>